<dbReference type="OrthoDB" id="5362512at2759"/>
<gene>
    <name evidence="2" type="ORF">E0Z10_g1598</name>
</gene>
<comment type="caution">
    <text evidence="2">The sequence shown here is derived from an EMBL/GenBank/DDBJ whole genome shotgun (WGS) entry which is preliminary data.</text>
</comment>
<organism evidence="2 3">
    <name type="scientific">Xylaria hypoxylon</name>
    <dbReference type="NCBI Taxonomy" id="37992"/>
    <lineage>
        <taxon>Eukaryota</taxon>
        <taxon>Fungi</taxon>
        <taxon>Dikarya</taxon>
        <taxon>Ascomycota</taxon>
        <taxon>Pezizomycotina</taxon>
        <taxon>Sordariomycetes</taxon>
        <taxon>Xylariomycetidae</taxon>
        <taxon>Xylariales</taxon>
        <taxon>Xylariaceae</taxon>
        <taxon>Xylaria</taxon>
    </lineage>
</organism>
<feature type="domain" description="Heterokaryon incompatibility" evidence="1">
    <location>
        <begin position="64"/>
        <end position="225"/>
    </location>
</feature>
<evidence type="ECO:0000259" key="1">
    <source>
        <dbReference type="Pfam" id="PF06985"/>
    </source>
</evidence>
<dbReference type="EMBL" id="SKBN01000017">
    <property type="protein sequence ID" value="TGJ87136.1"/>
    <property type="molecule type" value="Genomic_DNA"/>
</dbReference>
<keyword evidence="3" id="KW-1185">Reference proteome</keyword>
<dbReference type="AlphaFoldDB" id="A0A4Z0ZC63"/>
<evidence type="ECO:0000313" key="3">
    <source>
        <dbReference type="Proteomes" id="UP000297716"/>
    </source>
</evidence>
<dbReference type="PANTHER" id="PTHR33112:SF10">
    <property type="entry name" value="TOL"/>
    <property type="match status" value="1"/>
</dbReference>
<dbReference type="PANTHER" id="PTHR33112">
    <property type="entry name" value="DOMAIN PROTEIN, PUTATIVE-RELATED"/>
    <property type="match status" value="1"/>
</dbReference>
<accession>A0A4Z0ZC63</accession>
<dbReference type="Proteomes" id="UP000297716">
    <property type="component" value="Unassembled WGS sequence"/>
</dbReference>
<evidence type="ECO:0000313" key="2">
    <source>
        <dbReference type="EMBL" id="TGJ87136.1"/>
    </source>
</evidence>
<dbReference type="STRING" id="37992.A0A4Z0ZC63"/>
<dbReference type="Pfam" id="PF06985">
    <property type="entry name" value="HET"/>
    <property type="match status" value="1"/>
</dbReference>
<dbReference type="InterPro" id="IPR010730">
    <property type="entry name" value="HET"/>
</dbReference>
<name>A0A4Z0ZC63_9PEZI</name>
<sequence length="530" mass="60208">METGTANHIMNDAEGSLSPSFFSICVIDVKDANIGVVRLRNAEDVNIMSRDGGRRGARGSCPAYWTLSHRWGDASNILQLTKNTEQDFSKSISTDNLPPTFRDAALLVQRLGFRYLWIDSLCIFQDSLSDWHQQTNAMVNIYRNSYCNISAVGSSYNPSTERLFKERTWSRRLLYPFVVKGDFQPFVDDPDDDLSDRRWVGWNNSMWHHEIEKAPLSTHAWVVQERFLATRVIHFAQNQIFWECLGSIRCGIDPNSTLMTMRTTIRFCDTTTEYKSSRLELESYTATDARSGHTSKLGLNLYHEWKAIVSVYTGCKLTKESDRLVALSGIAKMFREISGDTYIAGLWKGMIHIDFAWTSNAIQGIPARRSAFYAPSWSWASIVGGQVQLYLDHRADTGSKPLMKLRAASTLVKGHKTHSRMCLQDPRTFYGDPAGALCSAELDIVCIPYYYRWVSQGEELSLYGDEKMTNHRLDLDGTLQIGKSGGWFKRLYLDTADLVDQFAEADNMEAMCVPFMEDYRLGGTNWVIQG</sequence>
<reference evidence="2 3" key="1">
    <citation type="submission" date="2019-03" db="EMBL/GenBank/DDBJ databases">
        <title>Draft genome sequence of Xylaria hypoxylon DSM 108379, a ubiquitous saprotrophic-parasitic fungi on hardwood.</title>
        <authorList>
            <person name="Buettner E."/>
            <person name="Leonhardt S."/>
            <person name="Gebauer A.M."/>
            <person name="Liers C."/>
            <person name="Hofrichter M."/>
            <person name="Kellner H."/>
        </authorList>
    </citation>
    <scope>NUCLEOTIDE SEQUENCE [LARGE SCALE GENOMIC DNA]</scope>
    <source>
        <strain evidence="2 3">DSM 108379</strain>
    </source>
</reference>
<protein>
    <recommendedName>
        <fullName evidence="1">Heterokaryon incompatibility domain-containing protein</fullName>
    </recommendedName>
</protein>
<proteinExistence type="predicted"/>